<dbReference type="OrthoDB" id="2235251at2"/>
<accession>A0A5P8E7W7</accession>
<dbReference type="AlphaFoldDB" id="A0A5P8E7W7"/>
<organism evidence="1 2">
    <name type="scientific">Pseudoprevotella muciniphila</name>
    <dbReference type="NCBI Taxonomy" id="2133944"/>
    <lineage>
        <taxon>Bacteria</taxon>
        <taxon>Pseudomonadati</taxon>
        <taxon>Bacteroidota</taxon>
        <taxon>Bacteroidia</taxon>
        <taxon>Bacteroidales</taxon>
        <taxon>Prevotellaceae</taxon>
        <taxon>Pseudoprevotella</taxon>
    </lineage>
</organism>
<dbReference type="Gene3D" id="3.90.70.50">
    <property type="entry name" value="Peptidase C10, streptopain"/>
    <property type="match status" value="1"/>
</dbReference>
<dbReference type="SUPFAM" id="SSF54001">
    <property type="entry name" value="Cysteine proteinases"/>
    <property type="match status" value="1"/>
</dbReference>
<dbReference type="InterPro" id="IPR044934">
    <property type="entry name" value="Streptopain_sf"/>
</dbReference>
<reference evidence="1 2" key="1">
    <citation type="submission" date="2018-11" db="EMBL/GenBank/DDBJ databases">
        <authorList>
            <person name="Na S.W."/>
            <person name="Baik M."/>
        </authorList>
    </citation>
    <scope>NUCLEOTIDE SEQUENCE [LARGE SCALE GENOMIC DNA]</scope>
    <source>
        <strain evidence="1 2">E39</strain>
    </source>
</reference>
<dbReference type="EMBL" id="CP033459">
    <property type="protein sequence ID" value="QFQ13032.1"/>
    <property type="molecule type" value="Genomic_DNA"/>
</dbReference>
<dbReference type="KEGG" id="alq:C7Y71_008365"/>
<evidence type="ECO:0000313" key="2">
    <source>
        <dbReference type="Proteomes" id="UP000249375"/>
    </source>
</evidence>
<dbReference type="GO" id="GO:0006508">
    <property type="term" value="P:proteolysis"/>
    <property type="evidence" value="ECO:0007669"/>
    <property type="project" value="InterPro"/>
</dbReference>
<name>A0A5P8E7W7_9BACT</name>
<dbReference type="RefSeq" id="WP_111899230.1">
    <property type="nucleotide sequence ID" value="NZ_CP033459.1"/>
</dbReference>
<dbReference type="InterPro" id="IPR000200">
    <property type="entry name" value="Peptidase_C10"/>
</dbReference>
<dbReference type="Pfam" id="PF01640">
    <property type="entry name" value="Peptidase_C10"/>
    <property type="match status" value="1"/>
</dbReference>
<keyword evidence="2" id="KW-1185">Reference proteome</keyword>
<protein>
    <submittedName>
        <fullName evidence="1">Uncharacterized protein</fullName>
    </submittedName>
</protein>
<evidence type="ECO:0000313" key="1">
    <source>
        <dbReference type="EMBL" id="QFQ13032.1"/>
    </source>
</evidence>
<dbReference type="Proteomes" id="UP000249375">
    <property type="component" value="Chromosome"/>
</dbReference>
<proteinExistence type="predicted"/>
<dbReference type="GO" id="GO:0008234">
    <property type="term" value="F:cysteine-type peptidase activity"/>
    <property type="evidence" value="ECO:0007669"/>
    <property type="project" value="InterPro"/>
</dbReference>
<dbReference type="InterPro" id="IPR038765">
    <property type="entry name" value="Papain-like_cys_pep_sf"/>
</dbReference>
<gene>
    <name evidence="1" type="ORF">C7Y71_008365</name>
</gene>
<sequence length="91" mass="10885">MIHEEKLFITLVADNGWHIWIYDDYLNATKDNKTLNMVHCNWGWDGRRNGYYFCKVFNTRLGGEIPDDGDNTYIESLYDFRYDFKYAIVAN</sequence>